<gene>
    <name evidence="1" type="ORF">RDWZM_009080</name>
</gene>
<evidence type="ECO:0000313" key="2">
    <source>
        <dbReference type="Proteomes" id="UP001142055"/>
    </source>
</evidence>
<dbReference type="Proteomes" id="UP001142055">
    <property type="component" value="Chromosome 3"/>
</dbReference>
<evidence type="ECO:0000313" key="1">
    <source>
        <dbReference type="EMBL" id="KAJ6217923.1"/>
    </source>
</evidence>
<dbReference type="AlphaFoldDB" id="A0A9Q0M0Q0"/>
<name>A0A9Q0M0Q0_BLOTA</name>
<organism evidence="1 2">
    <name type="scientific">Blomia tropicalis</name>
    <name type="common">Mite</name>
    <dbReference type="NCBI Taxonomy" id="40697"/>
    <lineage>
        <taxon>Eukaryota</taxon>
        <taxon>Metazoa</taxon>
        <taxon>Ecdysozoa</taxon>
        <taxon>Arthropoda</taxon>
        <taxon>Chelicerata</taxon>
        <taxon>Arachnida</taxon>
        <taxon>Acari</taxon>
        <taxon>Acariformes</taxon>
        <taxon>Sarcoptiformes</taxon>
        <taxon>Astigmata</taxon>
        <taxon>Glycyphagoidea</taxon>
        <taxon>Echimyopodidae</taxon>
        <taxon>Blomia</taxon>
    </lineage>
</organism>
<dbReference type="OMA" id="WINIGNM"/>
<comment type="caution">
    <text evidence="1">The sequence shown here is derived from an EMBL/GenBank/DDBJ whole genome shotgun (WGS) entry which is preliminary data.</text>
</comment>
<sequence>MKKMSYEDEVMSHNIDSKHFPHQYAIQIRWGKPGQANEAVNPGDRYRTMNDENSKYRQYAHQEEEHWHDKKWINIGKPPSGERNGLEGEFVVNDEKFNTLPIYARPMKNGSNLKDVREHFAVPSQSFPVAKRFTKWANEPVRMRSRTKPKSNRSIGKRYGHIGWRRVPKYRNGRYPR</sequence>
<dbReference type="EMBL" id="JAPWDV010000003">
    <property type="protein sequence ID" value="KAJ6217923.1"/>
    <property type="molecule type" value="Genomic_DNA"/>
</dbReference>
<proteinExistence type="predicted"/>
<keyword evidence="2" id="KW-1185">Reference proteome</keyword>
<accession>A0A9Q0M0Q0</accession>
<protein>
    <submittedName>
        <fullName evidence="1">Uncharacterized protein</fullName>
    </submittedName>
</protein>
<reference evidence="1" key="1">
    <citation type="submission" date="2022-12" db="EMBL/GenBank/DDBJ databases">
        <title>Genome assemblies of Blomia tropicalis.</title>
        <authorList>
            <person name="Cui Y."/>
        </authorList>
    </citation>
    <scope>NUCLEOTIDE SEQUENCE</scope>
    <source>
        <tissue evidence="1">Adult mites</tissue>
    </source>
</reference>